<keyword evidence="4" id="KW-0378">Hydrolase</keyword>
<evidence type="ECO:0000313" key="5">
    <source>
        <dbReference type="Proteomes" id="UP000231264"/>
    </source>
</evidence>
<keyword evidence="2" id="KW-0460">Magnesium</keyword>
<keyword evidence="4" id="KW-0540">Nuclease</keyword>
<keyword evidence="4" id="KW-0255">Endonuclease</keyword>
<gene>
    <name evidence="4" type="ORF">SEA_DEMSCULPINBOYZ_51</name>
</gene>
<dbReference type="CDD" id="cd00719">
    <property type="entry name" value="GIY-YIG_SF"/>
    <property type="match status" value="1"/>
</dbReference>
<reference evidence="5" key="1">
    <citation type="submission" date="2017-09" db="EMBL/GenBank/DDBJ databases">
        <authorList>
            <person name="Ehlers B."/>
            <person name="Leendertz F.H."/>
        </authorList>
    </citation>
    <scope>NUCLEOTIDE SEQUENCE [LARGE SCALE GENOMIC DNA]</scope>
</reference>
<comment type="cofactor">
    <cofactor evidence="1">
        <name>Mg(2+)</name>
        <dbReference type="ChEBI" id="CHEBI:18420"/>
    </cofactor>
</comment>
<evidence type="ECO:0000256" key="2">
    <source>
        <dbReference type="ARBA" id="ARBA00022842"/>
    </source>
</evidence>
<accession>A0A2D1G9X7</accession>
<name>A0A2D1G9X7_9CAUD</name>
<dbReference type="Proteomes" id="UP000231264">
    <property type="component" value="Segment"/>
</dbReference>
<dbReference type="InterPro" id="IPR000305">
    <property type="entry name" value="GIY-YIG_endonuc"/>
</dbReference>
<proteinExistence type="predicted"/>
<feature type="domain" description="GIY-YIG" evidence="3">
    <location>
        <begin position="5"/>
        <end position="76"/>
    </location>
</feature>
<dbReference type="InterPro" id="IPR035901">
    <property type="entry name" value="GIY-YIG_endonuc_sf"/>
</dbReference>
<evidence type="ECO:0000259" key="3">
    <source>
        <dbReference type="PROSITE" id="PS50164"/>
    </source>
</evidence>
<dbReference type="EMBL" id="MF919502">
    <property type="protein sequence ID" value="ATN88646.1"/>
    <property type="molecule type" value="Genomic_DNA"/>
</dbReference>
<protein>
    <submittedName>
        <fullName evidence="4">G-I-Y Y-I-G endonuclease</fullName>
    </submittedName>
</protein>
<sequence length="160" mass="18598">MKPMAEHILYRIFDSSEQLLYVGASLHILQRISSHRKNILWWKDATTIRMERFDSEQELLDAEVMAIQFERPLHNVIYRGFRHKPGRPKRAKGDGAIFQRKTDGMWVGSIEDGYTAEGKRRQKRVYGKDRETVERKLALIQERISNGVQAEGGEEASPSR</sequence>
<dbReference type="SUPFAM" id="SSF82771">
    <property type="entry name" value="GIY-YIG endonuclease"/>
    <property type="match status" value="1"/>
</dbReference>
<dbReference type="PROSITE" id="PS50164">
    <property type="entry name" value="GIY_YIG"/>
    <property type="match status" value="1"/>
</dbReference>
<keyword evidence="5" id="KW-1185">Reference proteome</keyword>
<organism evidence="4 5">
    <name type="scientific">Mycobacterium phage Demsculpinboyz</name>
    <dbReference type="NCBI Taxonomy" id="2041528"/>
    <lineage>
        <taxon>Viruses</taxon>
        <taxon>Duplodnaviria</taxon>
        <taxon>Heunggongvirae</taxon>
        <taxon>Uroviricota</taxon>
        <taxon>Caudoviricetes</taxon>
        <taxon>Gracegardnervirinae</taxon>
        <taxon>Avanivirus</taxon>
        <taxon>Avanivirus demsculpinboyz</taxon>
    </lineage>
</organism>
<evidence type="ECO:0000256" key="1">
    <source>
        <dbReference type="ARBA" id="ARBA00001946"/>
    </source>
</evidence>
<dbReference type="GO" id="GO:0004519">
    <property type="term" value="F:endonuclease activity"/>
    <property type="evidence" value="ECO:0007669"/>
    <property type="project" value="UniProtKB-KW"/>
</dbReference>
<evidence type="ECO:0000313" key="4">
    <source>
        <dbReference type="EMBL" id="ATN88646.1"/>
    </source>
</evidence>